<feature type="domain" description="N-acetyltransferase" evidence="1">
    <location>
        <begin position="17"/>
        <end position="104"/>
    </location>
</feature>
<dbReference type="InterPro" id="IPR045057">
    <property type="entry name" value="Gcn5-rel_NAT"/>
</dbReference>
<organism evidence="2 3">
    <name type="scientific">Novosphingobium beihaiensis</name>
    <dbReference type="NCBI Taxonomy" id="2930389"/>
    <lineage>
        <taxon>Bacteria</taxon>
        <taxon>Pseudomonadati</taxon>
        <taxon>Pseudomonadota</taxon>
        <taxon>Alphaproteobacteria</taxon>
        <taxon>Sphingomonadales</taxon>
        <taxon>Sphingomonadaceae</taxon>
        <taxon>Novosphingobium</taxon>
    </lineage>
</organism>
<evidence type="ECO:0000259" key="1">
    <source>
        <dbReference type="PROSITE" id="PS51729"/>
    </source>
</evidence>
<dbReference type="PANTHER" id="PTHR31435:SF10">
    <property type="entry name" value="BSR4717 PROTEIN"/>
    <property type="match status" value="1"/>
</dbReference>
<dbReference type="InterPro" id="IPR031165">
    <property type="entry name" value="GNAT_YJDJ"/>
</dbReference>
<dbReference type="RefSeq" id="WP_243920436.1">
    <property type="nucleotide sequence ID" value="NZ_JALHLG010000011.1"/>
</dbReference>
<accession>A0ABT0BQ02</accession>
<dbReference type="InterPro" id="IPR016181">
    <property type="entry name" value="Acyl_CoA_acyltransferase"/>
</dbReference>
<comment type="caution">
    <text evidence="2">The sequence shown here is derived from an EMBL/GenBank/DDBJ whole genome shotgun (WGS) entry which is preliminary data.</text>
</comment>
<dbReference type="PANTHER" id="PTHR31435">
    <property type="entry name" value="PROTEIN NATD1"/>
    <property type="match status" value="1"/>
</dbReference>
<dbReference type="SUPFAM" id="SSF55729">
    <property type="entry name" value="Acyl-CoA N-acyltransferases (Nat)"/>
    <property type="match status" value="1"/>
</dbReference>
<sequence length="104" mass="11051">MVGVTITKHENGPSGECSGECSGEYRAHIADSDATGRLTWTERGGVHYAEHTLVPPAIGGRGVAGRLVEAMVADARENQFKIGPVCSYVVAAFDKHPEWADVKA</sequence>
<proteinExistence type="predicted"/>
<protein>
    <submittedName>
        <fullName evidence="2">N-acetyltransferase</fullName>
    </submittedName>
</protein>
<reference evidence="2 3" key="1">
    <citation type="submission" date="2022-04" db="EMBL/GenBank/DDBJ databases">
        <title>Identification of a novel bacterium isolated from mangrove sediments.</title>
        <authorList>
            <person name="Pan X."/>
        </authorList>
    </citation>
    <scope>NUCLEOTIDE SEQUENCE [LARGE SCALE GENOMIC DNA]</scope>
    <source>
        <strain evidence="2 3">B2638</strain>
    </source>
</reference>
<keyword evidence="3" id="KW-1185">Reference proteome</keyword>
<dbReference type="Pfam" id="PF14542">
    <property type="entry name" value="Acetyltransf_CG"/>
    <property type="match status" value="1"/>
</dbReference>
<evidence type="ECO:0000313" key="3">
    <source>
        <dbReference type="Proteomes" id="UP001202281"/>
    </source>
</evidence>
<name>A0ABT0BQ02_9SPHN</name>
<gene>
    <name evidence="2" type="ORF">MTR66_09935</name>
</gene>
<dbReference type="Gene3D" id="3.40.630.30">
    <property type="match status" value="1"/>
</dbReference>
<dbReference type="EMBL" id="JALHLG010000011">
    <property type="protein sequence ID" value="MCJ2187132.1"/>
    <property type="molecule type" value="Genomic_DNA"/>
</dbReference>
<dbReference type="Proteomes" id="UP001202281">
    <property type="component" value="Unassembled WGS sequence"/>
</dbReference>
<dbReference type="PROSITE" id="PS51729">
    <property type="entry name" value="GNAT_YJDJ"/>
    <property type="match status" value="1"/>
</dbReference>
<evidence type="ECO:0000313" key="2">
    <source>
        <dbReference type="EMBL" id="MCJ2187132.1"/>
    </source>
</evidence>